<keyword evidence="1" id="KW-0614">Plasmid</keyword>
<organism evidence="1 2">
    <name type="scientific">Nitrobacter hamburgensis (strain DSM 10229 / NCIMB 13809 / X14)</name>
    <dbReference type="NCBI Taxonomy" id="323097"/>
    <lineage>
        <taxon>Bacteria</taxon>
        <taxon>Pseudomonadati</taxon>
        <taxon>Pseudomonadota</taxon>
        <taxon>Alphaproteobacteria</taxon>
        <taxon>Hyphomicrobiales</taxon>
        <taxon>Nitrobacteraceae</taxon>
        <taxon>Nitrobacter</taxon>
    </lineage>
</organism>
<dbReference type="EMBL" id="CP000320">
    <property type="protein sequence ID" value="ABE64827.1"/>
    <property type="molecule type" value="Genomic_DNA"/>
</dbReference>
<accession>Q1QG20</accession>
<gene>
    <name evidence="1" type="ordered locus">Nham_4205</name>
</gene>
<dbReference type="Proteomes" id="UP000001953">
    <property type="component" value="Plasmid 1"/>
</dbReference>
<evidence type="ECO:0000313" key="1">
    <source>
        <dbReference type="EMBL" id="ABE64827.1"/>
    </source>
</evidence>
<name>Q1QG20_NITHX</name>
<keyword evidence="2" id="KW-1185">Reference proteome</keyword>
<dbReference type="KEGG" id="nha:Nham_4205"/>
<evidence type="ECO:0000313" key="2">
    <source>
        <dbReference type="Proteomes" id="UP000001953"/>
    </source>
</evidence>
<dbReference type="AlphaFoldDB" id="Q1QG20"/>
<reference evidence="2" key="1">
    <citation type="submission" date="2006-03" db="EMBL/GenBank/DDBJ databases">
        <title>Complete sequence of plasmid 1 of Nitrobacter hamburgensis X14.</title>
        <authorList>
            <consortium name="US DOE Joint Genome Institute"/>
            <person name="Copeland A."/>
            <person name="Lucas S."/>
            <person name="Lapidus A."/>
            <person name="Barry K."/>
            <person name="Detter J.C."/>
            <person name="Glavina del Rio T."/>
            <person name="Hammon N."/>
            <person name="Israni S."/>
            <person name="Dalin E."/>
            <person name="Tice H."/>
            <person name="Pitluck S."/>
            <person name="Chain P."/>
            <person name="Malfatti S."/>
            <person name="Shin M."/>
            <person name="Vergez L."/>
            <person name="Schmutz J."/>
            <person name="Larimer F."/>
            <person name="Land M."/>
            <person name="Hauser L."/>
            <person name="Kyrpides N."/>
            <person name="Ivanova N."/>
            <person name="Ward B."/>
            <person name="Arp D."/>
            <person name="Klotz M."/>
            <person name="Stein L."/>
            <person name="O'Mullan G."/>
            <person name="Starkenburg S."/>
            <person name="Sayavedra L."/>
            <person name="Poret-Peterson A.T."/>
            <person name="Gentry M.E."/>
            <person name="Bruce D."/>
            <person name="Richardson P."/>
        </authorList>
    </citation>
    <scope>NUCLEOTIDE SEQUENCE [LARGE SCALE GENOMIC DNA]</scope>
    <source>
        <strain evidence="2">DSM 10229 / NCIMB 13809 / X14</strain>
        <plasmid evidence="2">Plasmid pNITHX1</plasmid>
    </source>
</reference>
<dbReference type="HOGENOM" id="CLU_2302921_0_0_5"/>
<geneLocation type="plasmid" evidence="2">
    <name>pNITHX1</name>
</geneLocation>
<proteinExistence type="predicted"/>
<sequence>MAGGSKFQNRTSDLVHQIEVIPLAFPRPSSAGRSAMAKRFQQIKTLTERLGEFAQNARDEAKRLEPGGPERQALLEKARKADATSELKAWVNSPGLQRPK</sequence>
<protein>
    <submittedName>
        <fullName evidence="1">Uncharacterized protein</fullName>
    </submittedName>
</protein>